<organism evidence="1 2">
    <name type="scientific">Lactuca saligna</name>
    <name type="common">Willowleaf lettuce</name>
    <dbReference type="NCBI Taxonomy" id="75948"/>
    <lineage>
        <taxon>Eukaryota</taxon>
        <taxon>Viridiplantae</taxon>
        <taxon>Streptophyta</taxon>
        <taxon>Embryophyta</taxon>
        <taxon>Tracheophyta</taxon>
        <taxon>Spermatophyta</taxon>
        <taxon>Magnoliopsida</taxon>
        <taxon>eudicotyledons</taxon>
        <taxon>Gunneridae</taxon>
        <taxon>Pentapetalae</taxon>
        <taxon>asterids</taxon>
        <taxon>campanulids</taxon>
        <taxon>Asterales</taxon>
        <taxon>Asteraceae</taxon>
        <taxon>Cichorioideae</taxon>
        <taxon>Cichorieae</taxon>
        <taxon>Lactucinae</taxon>
        <taxon>Lactuca</taxon>
    </lineage>
</organism>
<dbReference type="AlphaFoldDB" id="A0AA35YD03"/>
<sequence>MWKDVEVYCSWLQIDLQKKARKGKTSKEILQSLGDEAAKSVIHVKARKNVSQDYSRYMFIAAGIDRIIKIPNGLPFFTLLGNTPRYCLDIRYHVSSLFSGGSTSIWVANSQVTFYNVQCIHNKSGGYTVFYLQETIDESNDSKKEDGMKEEQNLDKFKFSCKMCKDIILGNRSSEKTRLD</sequence>
<protein>
    <submittedName>
        <fullName evidence="1">Uncharacterized protein</fullName>
    </submittedName>
</protein>
<dbReference type="PANTHER" id="PTHR35307:SF9">
    <property type="entry name" value="TRANSMEMBRANE PROTEIN"/>
    <property type="match status" value="1"/>
</dbReference>
<keyword evidence="2" id="KW-1185">Reference proteome</keyword>
<dbReference type="PANTHER" id="PTHR35307">
    <property type="entry name" value="PROTEIN, PUTATIVE-RELATED"/>
    <property type="match status" value="1"/>
</dbReference>
<name>A0AA35YD03_LACSI</name>
<dbReference type="Proteomes" id="UP001177003">
    <property type="component" value="Chromosome 1"/>
</dbReference>
<accession>A0AA35YD03</accession>
<dbReference type="EMBL" id="OX465077">
    <property type="protein sequence ID" value="CAI9267873.1"/>
    <property type="molecule type" value="Genomic_DNA"/>
</dbReference>
<reference evidence="1" key="1">
    <citation type="submission" date="2023-04" db="EMBL/GenBank/DDBJ databases">
        <authorList>
            <person name="Vijverberg K."/>
            <person name="Xiong W."/>
            <person name="Schranz E."/>
        </authorList>
    </citation>
    <scope>NUCLEOTIDE SEQUENCE</scope>
</reference>
<evidence type="ECO:0000313" key="1">
    <source>
        <dbReference type="EMBL" id="CAI9267873.1"/>
    </source>
</evidence>
<evidence type="ECO:0000313" key="2">
    <source>
        <dbReference type="Proteomes" id="UP001177003"/>
    </source>
</evidence>
<proteinExistence type="predicted"/>
<gene>
    <name evidence="1" type="ORF">LSALG_LOCUS8330</name>
</gene>